<dbReference type="InterPro" id="IPR033704">
    <property type="entry name" value="dUTPase_trimeric"/>
</dbReference>
<sequence length="150" mass="16455">MKIKFKKLDNFVNANIPLPEYKTDGSAGMDVRACIKEKIVVKQGSTVMIPLGFAMHIEDKNIAAIIIPRSGLGSKNGIVLGNLVGLIDSDYQGELMVPLWNRSNKDFDIKPGDRIAQMVFIPLVLAEFEIVNSFEQSERGIKGFGSSGVE</sequence>
<keyword evidence="5 7" id="KW-0546">Nucleotide metabolism</keyword>
<dbReference type="Proteomes" id="UP000010116">
    <property type="component" value="Unassembled WGS sequence"/>
</dbReference>
<feature type="binding site" evidence="7">
    <location>
        <begin position="69"/>
        <end position="71"/>
    </location>
    <ligand>
        <name>substrate</name>
    </ligand>
</feature>
<protein>
    <recommendedName>
        <fullName evidence="7">Deoxyuridine 5'-triphosphate nucleotidohydrolase</fullName>
        <shortName evidence="7">dUTPase</shortName>
        <ecNumber evidence="7">3.6.1.23</ecNumber>
    </recommendedName>
    <alternativeName>
        <fullName evidence="7">dUTP pyrophosphatase</fullName>
    </alternativeName>
</protein>
<comment type="cofactor">
    <cofactor evidence="7">
        <name>Mg(2+)</name>
        <dbReference type="ChEBI" id="CHEBI:18420"/>
    </cofactor>
</comment>
<comment type="pathway">
    <text evidence="7">Pyrimidine metabolism; dUMP biosynthesis; dUMP from dCTP (dUTP route): step 2/2.</text>
</comment>
<dbReference type="EMBL" id="JH611165">
    <property type="protein sequence ID" value="EJP73398.1"/>
    <property type="molecule type" value="Genomic_DNA"/>
</dbReference>
<evidence type="ECO:0000256" key="6">
    <source>
        <dbReference type="ARBA" id="ARBA00047686"/>
    </source>
</evidence>
<evidence type="ECO:0000256" key="3">
    <source>
        <dbReference type="ARBA" id="ARBA00022801"/>
    </source>
</evidence>
<evidence type="ECO:0000256" key="5">
    <source>
        <dbReference type="ARBA" id="ARBA00023080"/>
    </source>
</evidence>
<dbReference type="UniPathway" id="UPA00610">
    <property type="reaction ID" value="UER00666"/>
</dbReference>
<comment type="function">
    <text evidence="7">This enzyme is involved in nucleotide metabolism: it produces dUMP, the immediate precursor of thymidine nucleotides and it decreases the intracellular concentration of dUTP so that uracil cannot be incorporated into DNA.</text>
</comment>
<evidence type="ECO:0000256" key="2">
    <source>
        <dbReference type="ARBA" id="ARBA00022723"/>
    </source>
</evidence>
<organism evidence="9 10">
    <name type="scientific">SAR86 cluster bacterium SAR86B</name>
    <dbReference type="NCBI Taxonomy" id="1123867"/>
    <lineage>
        <taxon>Bacteria</taxon>
        <taxon>Pseudomonadati</taxon>
        <taxon>Pseudomonadota</taxon>
        <taxon>Gammaproteobacteria</taxon>
        <taxon>SAR86 cluster</taxon>
    </lineage>
</organism>
<dbReference type="GO" id="GO:0006226">
    <property type="term" value="P:dUMP biosynthetic process"/>
    <property type="evidence" value="ECO:0007669"/>
    <property type="project" value="UniProtKB-UniRule"/>
</dbReference>
<keyword evidence="3 7" id="KW-0378">Hydrolase</keyword>
<reference evidence="9 10" key="1">
    <citation type="journal article" date="2012" name="ISME J.">
        <title>Genomic insights to SAR86, an abundant and uncultivated marine bacterial lineage.</title>
        <authorList>
            <person name="Dupont C.L."/>
            <person name="Rusch D.B."/>
            <person name="Yooseph S."/>
            <person name="Lombardo M.J."/>
            <person name="Richter R.A."/>
            <person name="Valas R."/>
            <person name="Novotny M."/>
            <person name="Yee-Greenbaum J."/>
            <person name="Selengut J.D."/>
            <person name="Haft D.H."/>
            <person name="Halpern A.L."/>
            <person name="Lasken R.S."/>
            <person name="Nealson K."/>
            <person name="Friedman R."/>
            <person name="Venter J.C."/>
        </authorList>
    </citation>
    <scope>NUCLEOTIDE SEQUENCE [LARGE SCALE GENOMIC DNA]</scope>
</reference>
<evidence type="ECO:0000259" key="8">
    <source>
        <dbReference type="Pfam" id="PF00692"/>
    </source>
</evidence>
<dbReference type="GO" id="GO:0000287">
    <property type="term" value="F:magnesium ion binding"/>
    <property type="evidence" value="ECO:0007669"/>
    <property type="project" value="UniProtKB-UniRule"/>
</dbReference>
<gene>
    <name evidence="7" type="primary">dut</name>
    <name evidence="9" type="ORF">NT02SARS_0053</name>
</gene>
<evidence type="ECO:0000256" key="4">
    <source>
        <dbReference type="ARBA" id="ARBA00022842"/>
    </source>
</evidence>
<comment type="caution">
    <text evidence="7">Lacks conserved residue(s) required for the propagation of feature annotation.</text>
</comment>
<feature type="domain" description="dUTPase-like" evidence="8">
    <location>
        <begin position="15"/>
        <end position="148"/>
    </location>
</feature>
<dbReference type="Pfam" id="PF00692">
    <property type="entry name" value="dUTPase"/>
    <property type="match status" value="1"/>
</dbReference>
<dbReference type="SUPFAM" id="SSF51283">
    <property type="entry name" value="dUTPase-like"/>
    <property type="match status" value="1"/>
</dbReference>
<accession>J5KFK5</accession>
<dbReference type="InterPro" id="IPR036157">
    <property type="entry name" value="dUTPase-like_sf"/>
</dbReference>
<dbReference type="HAMAP" id="MF_00116">
    <property type="entry name" value="dUTPase_bact"/>
    <property type="match status" value="1"/>
</dbReference>
<dbReference type="AlphaFoldDB" id="J5KFK5"/>
<dbReference type="PANTHER" id="PTHR11241:SF0">
    <property type="entry name" value="DEOXYURIDINE 5'-TRIPHOSPHATE NUCLEOTIDOHYDROLASE"/>
    <property type="match status" value="1"/>
</dbReference>
<comment type="similarity">
    <text evidence="1 7">Belongs to the dUTPase family.</text>
</comment>
<dbReference type="GO" id="GO:0046081">
    <property type="term" value="P:dUTP catabolic process"/>
    <property type="evidence" value="ECO:0007669"/>
    <property type="project" value="InterPro"/>
</dbReference>
<evidence type="ECO:0000256" key="7">
    <source>
        <dbReference type="HAMAP-Rule" id="MF_00116"/>
    </source>
</evidence>
<dbReference type="PANTHER" id="PTHR11241">
    <property type="entry name" value="DEOXYURIDINE 5'-TRIPHOSPHATE NUCLEOTIDOHYDROLASE"/>
    <property type="match status" value="1"/>
</dbReference>
<dbReference type="InterPro" id="IPR008181">
    <property type="entry name" value="dUTPase"/>
</dbReference>
<evidence type="ECO:0000313" key="10">
    <source>
        <dbReference type="Proteomes" id="UP000010116"/>
    </source>
</evidence>
<dbReference type="NCBIfam" id="TIGR00576">
    <property type="entry name" value="dut"/>
    <property type="match status" value="1"/>
</dbReference>
<dbReference type="NCBIfam" id="NF001862">
    <property type="entry name" value="PRK00601.1"/>
    <property type="match status" value="1"/>
</dbReference>
<dbReference type="HOGENOM" id="CLU_068508_1_1_6"/>
<name>J5KFK5_9GAMM</name>
<dbReference type="EC" id="3.6.1.23" evidence="7"/>
<feature type="binding site" evidence="7">
    <location>
        <position position="82"/>
    </location>
    <ligand>
        <name>substrate</name>
    </ligand>
</feature>
<comment type="catalytic activity">
    <reaction evidence="6 7">
        <text>dUTP + H2O = dUMP + diphosphate + H(+)</text>
        <dbReference type="Rhea" id="RHEA:10248"/>
        <dbReference type="ChEBI" id="CHEBI:15377"/>
        <dbReference type="ChEBI" id="CHEBI:15378"/>
        <dbReference type="ChEBI" id="CHEBI:33019"/>
        <dbReference type="ChEBI" id="CHEBI:61555"/>
        <dbReference type="ChEBI" id="CHEBI:246422"/>
        <dbReference type="EC" id="3.6.1.23"/>
    </reaction>
</comment>
<dbReference type="CDD" id="cd07557">
    <property type="entry name" value="trimeric_dUTPase"/>
    <property type="match status" value="1"/>
</dbReference>
<proteinExistence type="inferred from homology"/>
<feature type="binding site" evidence="7">
    <location>
        <begin position="86"/>
        <end position="88"/>
    </location>
    <ligand>
        <name>substrate</name>
    </ligand>
</feature>
<keyword evidence="4 7" id="KW-0460">Magnesium</keyword>
<dbReference type="InterPro" id="IPR029054">
    <property type="entry name" value="dUTPase-like"/>
</dbReference>
<dbReference type="FunFam" id="2.70.40.10:FF:000002">
    <property type="entry name" value="dUTP diphosphatase"/>
    <property type="match status" value="1"/>
</dbReference>
<evidence type="ECO:0000313" key="9">
    <source>
        <dbReference type="EMBL" id="EJP73398.1"/>
    </source>
</evidence>
<dbReference type="Gene3D" id="2.70.40.10">
    <property type="match status" value="1"/>
</dbReference>
<dbReference type="GO" id="GO:0004170">
    <property type="term" value="F:dUTP diphosphatase activity"/>
    <property type="evidence" value="ECO:0007669"/>
    <property type="project" value="UniProtKB-UniRule"/>
</dbReference>
<evidence type="ECO:0000256" key="1">
    <source>
        <dbReference type="ARBA" id="ARBA00006581"/>
    </source>
</evidence>
<keyword evidence="2 7" id="KW-0479">Metal-binding</keyword>